<comment type="similarity">
    <text evidence="1 4">Belongs to the eukaryotic ribosomal protein eL19 family.</text>
</comment>
<dbReference type="SMART" id="SM01416">
    <property type="entry name" value="Ribosomal_L19e"/>
    <property type="match status" value="1"/>
</dbReference>
<dbReference type="GO" id="GO:0022625">
    <property type="term" value="C:cytosolic large ribosomal subunit"/>
    <property type="evidence" value="ECO:0007669"/>
    <property type="project" value="InterPro"/>
</dbReference>
<dbReference type="Gene3D" id="1.10.1200.240">
    <property type="match status" value="1"/>
</dbReference>
<dbReference type="GO" id="GO:0006412">
    <property type="term" value="P:translation"/>
    <property type="evidence" value="ECO:0007669"/>
    <property type="project" value="UniProtKB-UniRule"/>
</dbReference>
<protein>
    <recommendedName>
        <fullName evidence="4">Large ribosomal subunit protein eL19</fullName>
    </recommendedName>
</protein>
<evidence type="ECO:0000256" key="1">
    <source>
        <dbReference type="ARBA" id="ARBA00011082"/>
    </source>
</evidence>
<keyword evidence="4" id="KW-0694">RNA-binding</keyword>
<evidence type="ECO:0000256" key="3">
    <source>
        <dbReference type="ARBA" id="ARBA00023274"/>
    </source>
</evidence>
<dbReference type="EMBL" id="DTBE01000046">
    <property type="protein sequence ID" value="HGQ59401.1"/>
    <property type="molecule type" value="Genomic_DNA"/>
</dbReference>
<name>A0A7C4JL78_STAMA</name>
<dbReference type="NCBIfam" id="NF006343">
    <property type="entry name" value="PRK08570.1"/>
    <property type="match status" value="1"/>
</dbReference>
<dbReference type="CDD" id="cd00481">
    <property type="entry name" value="Ribosomal_L19e"/>
    <property type="match status" value="1"/>
</dbReference>
<dbReference type="GO" id="GO:0070180">
    <property type="term" value="F:large ribosomal subunit rRNA binding"/>
    <property type="evidence" value="ECO:0007669"/>
    <property type="project" value="UniProtKB-UniRule"/>
</dbReference>
<evidence type="ECO:0000256" key="4">
    <source>
        <dbReference type="HAMAP-Rule" id="MF_01475"/>
    </source>
</evidence>
<keyword evidence="3 4" id="KW-0687">Ribonucleoprotein</keyword>
<dbReference type="GO" id="GO:0003735">
    <property type="term" value="F:structural constituent of ribosome"/>
    <property type="evidence" value="ECO:0007669"/>
    <property type="project" value="InterPro"/>
</dbReference>
<dbReference type="InterPro" id="IPR039547">
    <property type="entry name" value="Ribosomal_eL19"/>
</dbReference>
<dbReference type="Pfam" id="PF25476">
    <property type="entry name" value="Ribosomal_L19e_C"/>
    <property type="match status" value="1"/>
</dbReference>
<dbReference type="InterPro" id="IPR000196">
    <property type="entry name" value="Ribosomal_eL19_dom"/>
</dbReference>
<comment type="function">
    <text evidence="4">Binds to the 23S rRNA.</text>
</comment>
<dbReference type="Gene3D" id="1.10.1650.10">
    <property type="match status" value="1"/>
</dbReference>
<dbReference type="InterPro" id="IPR057259">
    <property type="entry name" value="Ribosomal_L19e"/>
</dbReference>
<gene>
    <name evidence="4" type="primary">rpl19e</name>
    <name evidence="7" type="ORF">ENU09_01570</name>
    <name evidence="8" type="ORF">ENU20_01910</name>
</gene>
<dbReference type="FunFam" id="1.10.1650.10:FF:000001">
    <property type="entry name" value="Ribosomal protein L19"/>
    <property type="match status" value="1"/>
</dbReference>
<feature type="compositionally biased region" description="Basic residues" evidence="5">
    <location>
        <begin position="71"/>
        <end position="85"/>
    </location>
</feature>
<comment type="caution">
    <text evidence="8">The sequence shown here is derived from an EMBL/GenBank/DDBJ whole genome shotgun (WGS) entry which is preliminary data.</text>
</comment>
<dbReference type="InterPro" id="IPR057260">
    <property type="entry name" value="Ribosomal_L19e_C"/>
</dbReference>
<dbReference type="Pfam" id="PF01280">
    <property type="entry name" value="Ribosomal_L19e"/>
    <property type="match status" value="1"/>
</dbReference>
<feature type="domain" description="Large ribosomal subunit protein eL19" evidence="6">
    <location>
        <begin position="3"/>
        <end position="146"/>
    </location>
</feature>
<keyword evidence="4" id="KW-0699">rRNA-binding</keyword>
<dbReference type="AlphaFoldDB" id="A0A7C4JL78"/>
<reference evidence="8" key="1">
    <citation type="journal article" date="2020" name="mSystems">
        <title>Genome- and Community-Level Interaction Insights into Carbon Utilization and Element Cycling Functions of Hydrothermarchaeota in Hydrothermal Sediment.</title>
        <authorList>
            <person name="Zhou Z."/>
            <person name="Liu Y."/>
            <person name="Xu W."/>
            <person name="Pan J."/>
            <person name="Luo Z.H."/>
            <person name="Li M."/>
        </authorList>
    </citation>
    <scope>NUCLEOTIDE SEQUENCE [LARGE SCALE GENOMIC DNA]</scope>
    <source>
        <strain evidence="7">SpSt-638</strain>
        <strain evidence="8">SpSt-648</strain>
    </source>
</reference>
<dbReference type="InterPro" id="IPR035970">
    <property type="entry name" value="60S_ribosomal_eL19_sf"/>
</dbReference>
<evidence type="ECO:0000313" key="7">
    <source>
        <dbReference type="EMBL" id="HGQ59401.1"/>
    </source>
</evidence>
<accession>A0A7C4JL78</accession>
<dbReference type="EMBL" id="DTBP01000014">
    <property type="protein sequence ID" value="HGQ73816.1"/>
    <property type="molecule type" value="Genomic_DNA"/>
</dbReference>
<dbReference type="PANTHER" id="PTHR10722">
    <property type="entry name" value="60S RIBOSOMAL PROTEIN L19"/>
    <property type="match status" value="1"/>
</dbReference>
<comment type="subunit">
    <text evidence="4">Part of the 50S ribosomal subunit.</text>
</comment>
<evidence type="ECO:0000259" key="6">
    <source>
        <dbReference type="SMART" id="SM01416"/>
    </source>
</evidence>
<sequence length="150" mass="17475">MTDLSLQKRLVAEILGVGVSRVRIDPARADEVADVITREGIKKLIEDGVITIKPVHANSRARWRHRHKQKLKGRMRGQGKRKGSRNARMDSKTQWICRIRKIRRYLKYLRDNGLIDRKTYRKLYRLAKGGVFHSLASLRTHLVEKGILKQ</sequence>
<keyword evidence="2 4" id="KW-0689">Ribosomal protein</keyword>
<feature type="region of interest" description="Disordered" evidence="5">
    <location>
        <begin position="71"/>
        <end position="90"/>
    </location>
</feature>
<dbReference type="HAMAP" id="MF_01475">
    <property type="entry name" value="Ribosomal_eL19"/>
    <property type="match status" value="1"/>
</dbReference>
<organism evidence="8">
    <name type="scientific">Staphylothermus marinus</name>
    <dbReference type="NCBI Taxonomy" id="2280"/>
    <lineage>
        <taxon>Archaea</taxon>
        <taxon>Thermoproteota</taxon>
        <taxon>Thermoprotei</taxon>
        <taxon>Desulfurococcales</taxon>
        <taxon>Desulfurococcaceae</taxon>
        <taxon>Staphylothermus</taxon>
    </lineage>
</organism>
<evidence type="ECO:0000256" key="5">
    <source>
        <dbReference type="SAM" id="MobiDB-lite"/>
    </source>
</evidence>
<evidence type="ECO:0000313" key="8">
    <source>
        <dbReference type="EMBL" id="HGQ73816.1"/>
    </source>
</evidence>
<dbReference type="InterPro" id="IPR015972">
    <property type="entry name" value="Ribosomal_eL19_dom1"/>
</dbReference>
<proteinExistence type="inferred from homology"/>
<evidence type="ECO:0000256" key="2">
    <source>
        <dbReference type="ARBA" id="ARBA00022980"/>
    </source>
</evidence>
<dbReference type="SUPFAM" id="SSF48140">
    <property type="entry name" value="Ribosomal protein L19 (L19e)"/>
    <property type="match status" value="1"/>
</dbReference>